<dbReference type="GO" id="GO:0006355">
    <property type="term" value="P:regulation of DNA-templated transcription"/>
    <property type="evidence" value="ECO:0007669"/>
    <property type="project" value="InterPro"/>
</dbReference>
<name>A0A3G9J6I7_9BACL</name>
<dbReference type="InterPro" id="IPR000073">
    <property type="entry name" value="AB_hydrolase_1"/>
</dbReference>
<dbReference type="PANTHER" id="PTHR35807">
    <property type="entry name" value="TRANSCRIPTIONAL REGULATOR REDD-RELATED"/>
    <property type="match status" value="1"/>
</dbReference>
<keyword evidence="2" id="KW-0804">Transcription</keyword>
<protein>
    <recommendedName>
        <fullName evidence="3">AB hydrolase-1 domain-containing protein</fullName>
    </recommendedName>
</protein>
<dbReference type="GO" id="GO:0003677">
    <property type="term" value="F:DNA binding"/>
    <property type="evidence" value="ECO:0007669"/>
    <property type="project" value="InterPro"/>
</dbReference>
<dbReference type="InterPro" id="IPR029058">
    <property type="entry name" value="AB_hydrolase_fold"/>
</dbReference>
<organism evidence="4 5">
    <name type="scientific">Paenibacillus baekrokdamisoli</name>
    <dbReference type="NCBI Taxonomy" id="1712516"/>
    <lineage>
        <taxon>Bacteria</taxon>
        <taxon>Bacillati</taxon>
        <taxon>Bacillota</taxon>
        <taxon>Bacilli</taxon>
        <taxon>Bacillales</taxon>
        <taxon>Paenibacillaceae</taxon>
        <taxon>Paenibacillus</taxon>
    </lineage>
</organism>
<dbReference type="PANTHER" id="PTHR35807:SF1">
    <property type="entry name" value="TRANSCRIPTIONAL REGULATOR REDD"/>
    <property type="match status" value="1"/>
</dbReference>
<dbReference type="SUPFAM" id="SSF46894">
    <property type="entry name" value="C-terminal effector domain of the bipartite response regulators"/>
    <property type="match status" value="1"/>
</dbReference>
<evidence type="ECO:0000259" key="3">
    <source>
        <dbReference type="Pfam" id="PF00561"/>
    </source>
</evidence>
<keyword evidence="5" id="KW-1185">Reference proteome</keyword>
<dbReference type="Gene3D" id="3.40.50.1820">
    <property type="entry name" value="alpha/beta hydrolase"/>
    <property type="match status" value="1"/>
</dbReference>
<dbReference type="SUPFAM" id="SSF53474">
    <property type="entry name" value="alpha/beta-Hydrolases"/>
    <property type="match status" value="1"/>
</dbReference>
<evidence type="ECO:0000256" key="2">
    <source>
        <dbReference type="ARBA" id="ARBA00023163"/>
    </source>
</evidence>
<dbReference type="KEGG" id="pbk:Back11_07230"/>
<dbReference type="OrthoDB" id="9805423at2"/>
<dbReference type="Pfam" id="PF06552">
    <property type="entry name" value="TOM20_plant"/>
    <property type="match status" value="1"/>
</dbReference>
<evidence type="ECO:0000313" key="5">
    <source>
        <dbReference type="Proteomes" id="UP000275368"/>
    </source>
</evidence>
<accession>A0A3G9J6I7</accession>
<proteinExistence type="predicted"/>
<dbReference type="InterPro" id="IPR036388">
    <property type="entry name" value="WH-like_DNA-bd_sf"/>
</dbReference>
<dbReference type="Proteomes" id="UP000275368">
    <property type="component" value="Chromosome"/>
</dbReference>
<dbReference type="Gene3D" id="1.10.10.10">
    <property type="entry name" value="Winged helix-like DNA-binding domain superfamily/Winged helix DNA-binding domain"/>
    <property type="match status" value="1"/>
</dbReference>
<reference evidence="4 5" key="1">
    <citation type="submission" date="2018-11" db="EMBL/GenBank/DDBJ databases">
        <title>Complete genome sequence of Paenibacillus baekrokdamisoli strain KCTC 33723.</title>
        <authorList>
            <person name="Kang S.W."/>
            <person name="Lee K.C."/>
            <person name="Kim K.K."/>
            <person name="Kim J.S."/>
            <person name="Kim D.S."/>
            <person name="Ko S.H."/>
            <person name="Yang S.H."/>
            <person name="Lee J.S."/>
        </authorList>
    </citation>
    <scope>NUCLEOTIDE SEQUENCE [LARGE SCALE GENOMIC DNA]</scope>
    <source>
        <strain evidence="4 5">KCTC 33723</strain>
    </source>
</reference>
<keyword evidence="1" id="KW-0805">Transcription regulation</keyword>
<dbReference type="Pfam" id="PF00561">
    <property type="entry name" value="Abhydrolase_1"/>
    <property type="match status" value="1"/>
</dbReference>
<gene>
    <name evidence="4" type="ORF">Back11_07230</name>
</gene>
<feature type="domain" description="AB hydrolase-1" evidence="3">
    <location>
        <begin position="4"/>
        <end position="217"/>
    </location>
</feature>
<evidence type="ECO:0000313" key="4">
    <source>
        <dbReference type="EMBL" id="BBH19378.1"/>
    </source>
</evidence>
<dbReference type="InterPro" id="IPR051677">
    <property type="entry name" value="AfsR-DnrI-RedD_regulator"/>
</dbReference>
<evidence type="ECO:0000256" key="1">
    <source>
        <dbReference type="ARBA" id="ARBA00023015"/>
    </source>
</evidence>
<sequence>MNLRSWDLIVPYLQQHYHILRYDLRGHGLSDKEPDKLAWRLLFEDTLFLVEQLNISSFFAVGHGAGSICAVLLGIFKPEMVLGCSLHSIPLFFPKSTAAKFTEHRRSLVQNNSIELLADHVIPNITLYTSDSPEISQLYEGFYKVSLETYFELWEAFVDIHDEIFVQLKGNTKPVVIVSGDLDPIYPTYLSGLQTTYIPNSQCMTILNSSNMTFYDQPEETYKQIHHFFQNGNASPKSEDAFLQALHNELFERLDEQNQVTSENILRVDLLNHFQVFVNGEQIVEGWNQRYAKQILIYLVINPSVTREQLCDDLWGNVSTGKARHNLRMYLTHLRKLIKNDEYHFLMLDKEHIYLSGNIKCDLTAFIKLLEKAWIEQDSIHKQQLCTQLFEHLHKNSFSTLSDNWILRERDKWEEKLFTLSQFMSERCLESGEIVKAIKYLEWAIHFQPENEEVLKQIGDLYLSYSQLEQKDLEKQSS</sequence>
<dbReference type="InterPro" id="IPR016032">
    <property type="entry name" value="Sig_transdc_resp-reg_C-effctor"/>
</dbReference>
<dbReference type="EMBL" id="AP019308">
    <property type="protein sequence ID" value="BBH19378.1"/>
    <property type="molecule type" value="Genomic_DNA"/>
</dbReference>
<dbReference type="AlphaFoldDB" id="A0A3G9J6I7"/>